<sequence>MQADSDEAYSHDGFLGGRLRLRQPRVGFRSGHDAVLLAASADPVQGGHVAELGSGAGVASLCFLARRQDAQVTGIEYDSALVALAQANAAANNLGERAQFREGNIAGLFGDLHMVANSYDEVIANPPFHDIGSVPEIDHESKARAHIGAAGTLDSWVKCACALARAGGHITFIHRADALDRLLTVMHRRLGDLHVLPVLPKPDQAATRVLVRGKRDARAPVTLLPPLILQDADGRPSAAAEAVLRHGAALAFGKNGG</sequence>
<evidence type="ECO:0000259" key="3">
    <source>
        <dbReference type="Pfam" id="PF05175"/>
    </source>
</evidence>
<dbReference type="GO" id="GO:0008757">
    <property type="term" value="F:S-adenosylmethionine-dependent methyltransferase activity"/>
    <property type="evidence" value="ECO:0007669"/>
    <property type="project" value="UniProtKB-ARBA"/>
</dbReference>
<dbReference type="GO" id="GO:0003676">
    <property type="term" value="F:nucleic acid binding"/>
    <property type="evidence" value="ECO:0007669"/>
    <property type="project" value="InterPro"/>
</dbReference>
<dbReference type="InterPro" id="IPR007848">
    <property type="entry name" value="Small_mtfrase_dom"/>
</dbReference>
<keyword evidence="2" id="KW-0949">S-adenosyl-L-methionine</keyword>
<dbReference type="EMBL" id="JADHOK010000005">
    <property type="protein sequence ID" value="MBL6761236.1"/>
    <property type="molecule type" value="Genomic_DNA"/>
</dbReference>
<dbReference type="AlphaFoldDB" id="A0A937HEE6"/>
<protein>
    <submittedName>
        <fullName evidence="4">Methyltransferase</fullName>
    </submittedName>
</protein>
<evidence type="ECO:0000256" key="1">
    <source>
        <dbReference type="ARBA" id="ARBA00022603"/>
    </source>
</evidence>
<evidence type="ECO:0000256" key="2">
    <source>
        <dbReference type="ARBA" id="ARBA00022691"/>
    </source>
</evidence>
<dbReference type="SUPFAM" id="SSF53335">
    <property type="entry name" value="S-adenosyl-L-methionine-dependent methyltransferases"/>
    <property type="match status" value="1"/>
</dbReference>
<dbReference type="Pfam" id="PF05175">
    <property type="entry name" value="MTS"/>
    <property type="match status" value="1"/>
</dbReference>
<dbReference type="PANTHER" id="PTHR47739">
    <property type="entry name" value="TRNA1(VAL) (ADENINE(37)-N6)-METHYLTRANSFERASE"/>
    <property type="match status" value="1"/>
</dbReference>
<reference evidence="4" key="1">
    <citation type="submission" date="2020-10" db="EMBL/GenBank/DDBJ databases">
        <title>Microbiome of the Black Sea water column analyzed by genome centric metagenomics.</title>
        <authorList>
            <person name="Cabello-Yeves P.J."/>
            <person name="Callieri C."/>
            <person name="Picazo A."/>
            <person name="Mehrshad M."/>
            <person name="Haro-Moreno J.M."/>
            <person name="Roda-Garcia J."/>
            <person name="Dzembekova N."/>
            <person name="Slabakova V."/>
            <person name="Slabakova N."/>
            <person name="Moncheva S."/>
            <person name="Rodriguez-Valera F."/>
        </authorList>
    </citation>
    <scope>NUCLEOTIDE SEQUENCE</scope>
    <source>
        <strain evidence="4">BS307-5m-G5</strain>
    </source>
</reference>
<proteinExistence type="predicted"/>
<name>A0A937HEE6_9PROT</name>
<accession>A0A937HEE6</accession>
<keyword evidence="1 4" id="KW-0489">Methyltransferase</keyword>
<evidence type="ECO:0000313" key="5">
    <source>
        <dbReference type="Proteomes" id="UP000785783"/>
    </source>
</evidence>
<dbReference type="Gene3D" id="3.40.50.150">
    <property type="entry name" value="Vaccinia Virus protein VP39"/>
    <property type="match status" value="1"/>
</dbReference>
<dbReference type="GO" id="GO:0008170">
    <property type="term" value="F:N-methyltransferase activity"/>
    <property type="evidence" value="ECO:0007669"/>
    <property type="project" value="UniProtKB-ARBA"/>
</dbReference>
<keyword evidence="1 4" id="KW-0808">Transferase</keyword>
<dbReference type="InterPro" id="IPR029063">
    <property type="entry name" value="SAM-dependent_MTases_sf"/>
</dbReference>
<comment type="caution">
    <text evidence="4">The sequence shown here is derived from an EMBL/GenBank/DDBJ whole genome shotgun (WGS) entry which is preliminary data.</text>
</comment>
<dbReference type="InterPro" id="IPR002052">
    <property type="entry name" value="DNA_methylase_N6_adenine_CS"/>
</dbReference>
<gene>
    <name evidence="4" type="ORF">ISQ19_00890</name>
</gene>
<dbReference type="GO" id="GO:0032259">
    <property type="term" value="P:methylation"/>
    <property type="evidence" value="ECO:0007669"/>
    <property type="project" value="UniProtKB-KW"/>
</dbReference>
<feature type="domain" description="Methyltransferase small" evidence="3">
    <location>
        <begin position="39"/>
        <end position="132"/>
    </location>
</feature>
<evidence type="ECO:0000313" key="4">
    <source>
        <dbReference type="EMBL" id="MBL6761236.1"/>
    </source>
</evidence>
<dbReference type="PANTHER" id="PTHR47739:SF1">
    <property type="entry name" value="TRNA1(VAL) (ADENINE(37)-N6)-METHYLTRANSFERASE"/>
    <property type="match status" value="1"/>
</dbReference>
<dbReference type="InterPro" id="IPR050210">
    <property type="entry name" value="tRNA_Adenine-N(6)_MTase"/>
</dbReference>
<organism evidence="4 5">
    <name type="scientific">PS1 clade bacterium</name>
    <dbReference type="NCBI Taxonomy" id="2175152"/>
    <lineage>
        <taxon>Bacteria</taxon>
        <taxon>Pseudomonadati</taxon>
        <taxon>Pseudomonadota</taxon>
        <taxon>Alphaproteobacteria</taxon>
        <taxon>PS1 clade</taxon>
    </lineage>
</organism>
<dbReference type="Proteomes" id="UP000785783">
    <property type="component" value="Unassembled WGS sequence"/>
</dbReference>
<dbReference type="PROSITE" id="PS00092">
    <property type="entry name" value="N6_MTASE"/>
    <property type="match status" value="1"/>
</dbReference>
<dbReference type="CDD" id="cd02440">
    <property type="entry name" value="AdoMet_MTases"/>
    <property type="match status" value="1"/>
</dbReference>